<feature type="domain" description="ABC transmembrane type-1" evidence="12">
    <location>
        <begin position="35"/>
        <end position="308"/>
    </location>
</feature>
<evidence type="ECO:0000313" key="14">
    <source>
        <dbReference type="Proteomes" id="UP000321617"/>
    </source>
</evidence>
<dbReference type="GO" id="GO:0016887">
    <property type="term" value="F:ATP hydrolysis activity"/>
    <property type="evidence" value="ECO:0007669"/>
    <property type="project" value="InterPro"/>
</dbReference>
<keyword evidence="8 10" id="KW-0472">Membrane</keyword>
<evidence type="ECO:0000259" key="12">
    <source>
        <dbReference type="PROSITE" id="PS50929"/>
    </source>
</evidence>
<feature type="transmembrane region" description="Helical" evidence="10">
    <location>
        <begin position="256"/>
        <end position="278"/>
    </location>
</feature>
<comment type="subcellular location">
    <subcellularLocation>
        <location evidence="1">Cell membrane</location>
        <topology evidence="1">Multi-pass membrane protein</topology>
    </subcellularLocation>
</comment>
<dbReference type="OrthoDB" id="9806127at2"/>
<dbReference type="RefSeq" id="WP_147143859.1">
    <property type="nucleotide sequence ID" value="NZ_BAABIJ010000006.1"/>
</dbReference>
<keyword evidence="14" id="KW-1185">Reference proteome</keyword>
<comment type="caution">
    <text evidence="13">The sequence shown here is derived from an EMBL/GenBank/DDBJ whole genome shotgun (WGS) entry which is preliminary data.</text>
</comment>
<reference evidence="13 14" key="1">
    <citation type="journal article" date="2013" name="Stand. Genomic Sci.">
        <title>Genomic Encyclopedia of Type Strains, Phase I: The one thousand microbial genomes (KMG-I) project.</title>
        <authorList>
            <person name="Kyrpides N.C."/>
            <person name="Woyke T."/>
            <person name="Eisen J.A."/>
            <person name="Garrity G."/>
            <person name="Lilburn T.G."/>
            <person name="Beck B.J."/>
            <person name="Whitman W.B."/>
            <person name="Hugenholtz P."/>
            <person name="Klenk H.P."/>
        </authorList>
    </citation>
    <scope>NUCLEOTIDE SEQUENCE [LARGE SCALE GENOMIC DNA]</scope>
    <source>
        <strain evidence="13 14">DSM 45044</strain>
    </source>
</reference>
<dbReference type="PROSITE" id="PS50929">
    <property type="entry name" value="ABC_TM1F"/>
    <property type="match status" value="1"/>
</dbReference>
<evidence type="ECO:0000256" key="5">
    <source>
        <dbReference type="ARBA" id="ARBA00022741"/>
    </source>
</evidence>
<dbReference type="SMART" id="SM00382">
    <property type="entry name" value="AAA"/>
    <property type="match status" value="1"/>
</dbReference>
<evidence type="ECO:0000259" key="11">
    <source>
        <dbReference type="PROSITE" id="PS50893"/>
    </source>
</evidence>
<protein>
    <submittedName>
        <fullName evidence="13">ATP-binding cassette subfamily B protein/ATP-binding cassette subfamily C protein CydCD</fullName>
    </submittedName>
</protein>
<dbReference type="InterPro" id="IPR036640">
    <property type="entry name" value="ABC1_TM_sf"/>
</dbReference>
<dbReference type="GO" id="GO:0005886">
    <property type="term" value="C:plasma membrane"/>
    <property type="evidence" value="ECO:0007669"/>
    <property type="project" value="UniProtKB-SubCell"/>
</dbReference>
<evidence type="ECO:0000256" key="1">
    <source>
        <dbReference type="ARBA" id="ARBA00004651"/>
    </source>
</evidence>
<evidence type="ECO:0000256" key="2">
    <source>
        <dbReference type="ARBA" id="ARBA00022448"/>
    </source>
</evidence>
<feature type="transmembrane region" description="Helical" evidence="10">
    <location>
        <begin position="108"/>
        <end position="125"/>
    </location>
</feature>
<dbReference type="GO" id="GO:0034040">
    <property type="term" value="F:ATPase-coupled lipid transmembrane transporter activity"/>
    <property type="evidence" value="ECO:0007669"/>
    <property type="project" value="TreeGrafter"/>
</dbReference>
<feature type="transmembrane region" description="Helical" evidence="10">
    <location>
        <begin position="146"/>
        <end position="169"/>
    </location>
</feature>
<evidence type="ECO:0000256" key="7">
    <source>
        <dbReference type="ARBA" id="ARBA00022989"/>
    </source>
</evidence>
<organism evidence="13 14">
    <name type="scientific">Stackebrandtia albiflava</name>
    <dbReference type="NCBI Taxonomy" id="406432"/>
    <lineage>
        <taxon>Bacteria</taxon>
        <taxon>Bacillati</taxon>
        <taxon>Actinomycetota</taxon>
        <taxon>Actinomycetes</taxon>
        <taxon>Glycomycetales</taxon>
        <taxon>Glycomycetaceae</taxon>
        <taxon>Stackebrandtia</taxon>
    </lineage>
</organism>
<dbReference type="Gene3D" id="3.40.50.300">
    <property type="entry name" value="P-loop containing nucleotide triphosphate hydrolases"/>
    <property type="match status" value="1"/>
</dbReference>
<dbReference type="InterPro" id="IPR027417">
    <property type="entry name" value="P-loop_NTPase"/>
</dbReference>
<feature type="transmembrane region" description="Helical" evidence="10">
    <location>
        <begin position="290"/>
        <end position="310"/>
    </location>
</feature>
<dbReference type="PANTHER" id="PTHR24221">
    <property type="entry name" value="ATP-BINDING CASSETTE SUB-FAMILY B"/>
    <property type="match status" value="1"/>
</dbReference>
<keyword evidence="3" id="KW-1003">Cell membrane</keyword>
<accession>A0A562UQ42</accession>
<dbReference type="PROSITE" id="PS00211">
    <property type="entry name" value="ABC_TRANSPORTER_1"/>
    <property type="match status" value="1"/>
</dbReference>
<feature type="domain" description="ABC transporter" evidence="11">
    <location>
        <begin position="352"/>
        <end position="593"/>
    </location>
</feature>
<dbReference type="InterPro" id="IPR017871">
    <property type="entry name" value="ABC_transporter-like_CS"/>
</dbReference>
<dbReference type="SUPFAM" id="SSF52540">
    <property type="entry name" value="P-loop containing nucleoside triphosphate hydrolases"/>
    <property type="match status" value="1"/>
</dbReference>
<dbReference type="Gene3D" id="1.20.1560.10">
    <property type="entry name" value="ABC transporter type 1, transmembrane domain"/>
    <property type="match status" value="1"/>
</dbReference>
<evidence type="ECO:0000256" key="9">
    <source>
        <dbReference type="ARBA" id="ARBA00061644"/>
    </source>
</evidence>
<gene>
    <name evidence="13" type="ORF">LX16_4891</name>
</gene>
<evidence type="ECO:0000256" key="6">
    <source>
        <dbReference type="ARBA" id="ARBA00022840"/>
    </source>
</evidence>
<dbReference type="Proteomes" id="UP000321617">
    <property type="component" value="Unassembled WGS sequence"/>
</dbReference>
<dbReference type="PROSITE" id="PS50893">
    <property type="entry name" value="ABC_TRANSPORTER_2"/>
    <property type="match status" value="1"/>
</dbReference>
<dbReference type="GO" id="GO:0140359">
    <property type="term" value="F:ABC-type transporter activity"/>
    <property type="evidence" value="ECO:0007669"/>
    <property type="project" value="InterPro"/>
</dbReference>
<name>A0A562UQ42_9ACTN</name>
<keyword evidence="4 10" id="KW-0812">Transmembrane</keyword>
<dbReference type="InterPro" id="IPR039421">
    <property type="entry name" value="Type_1_exporter"/>
</dbReference>
<dbReference type="InterPro" id="IPR003593">
    <property type="entry name" value="AAA+_ATPase"/>
</dbReference>
<keyword evidence="2" id="KW-0813">Transport</keyword>
<keyword evidence="7 10" id="KW-1133">Transmembrane helix</keyword>
<dbReference type="EMBL" id="VLLL01000010">
    <property type="protein sequence ID" value="TWJ07730.1"/>
    <property type="molecule type" value="Genomic_DNA"/>
</dbReference>
<evidence type="ECO:0000313" key="13">
    <source>
        <dbReference type="EMBL" id="TWJ07730.1"/>
    </source>
</evidence>
<evidence type="ECO:0000256" key="8">
    <source>
        <dbReference type="ARBA" id="ARBA00023136"/>
    </source>
</evidence>
<feature type="transmembrane region" description="Helical" evidence="10">
    <location>
        <begin position="71"/>
        <end position="88"/>
    </location>
</feature>
<evidence type="ECO:0000256" key="3">
    <source>
        <dbReference type="ARBA" id="ARBA00022475"/>
    </source>
</evidence>
<dbReference type="Pfam" id="PF00005">
    <property type="entry name" value="ABC_tran"/>
    <property type="match status" value="1"/>
</dbReference>
<proteinExistence type="inferred from homology"/>
<feature type="transmembrane region" description="Helical" evidence="10">
    <location>
        <begin position="34"/>
        <end position="59"/>
    </location>
</feature>
<dbReference type="AlphaFoldDB" id="A0A562UQ42"/>
<dbReference type="InterPro" id="IPR011527">
    <property type="entry name" value="ABC1_TM_dom"/>
</dbReference>
<dbReference type="InterPro" id="IPR003439">
    <property type="entry name" value="ABC_transporter-like_ATP-bd"/>
</dbReference>
<dbReference type="SUPFAM" id="SSF90123">
    <property type="entry name" value="ABC transporter transmembrane region"/>
    <property type="match status" value="1"/>
</dbReference>
<sequence length="612" mass="63837">MNPTPDLHPTLPPGRTLASFAGLAQALKGWWPPYVFAVAMNVVSLCAATAAAALGALAVSTAVVGGDRDPSLHAIALLVAVGVVARGLSGWLESWVSHDLSFRMMARVRIWIFGALARAAPSVTARRRTGDLTTTAMTDAEALEIFYAHSSLYIVSAFVTTPVLIAATAVVSPSAAWAVTPVLLVAAGFSLAMRGAARRDGAEIRALIAAIGAEVDENIGAVREIVGYSMVEERLRRLSALDDALARVQSRNARRAGVESAAAGVVSVLATLVAAWVGVTQVNSSTLDPVFLPVLITLAGASSSAIVQWIGVTRHYGTTGEAARRIDEILSAPPPVDRSGTAVAPAGATAGVAAVGVSHSWPGVTADHPVTPALVNVDVEIAPGEHVALAGRSGAGKSTLGALVARFMDPDSGHLTVDGVGLTALSPRALTETVCLVPQEVHLFQESVRDNLRIATDRSPTDADLWEALETAHAAEIVRRMPDGLDTVIGERGDTLSGGERQRLALARAVLHGSRVLILDETVSQLDVVAERDVRDSLTRGTGDRTTIVIAHRLSTLLAADRIIVLDAGRVVGQGDHAALMRDCRQYADLVGPQLRALAPAAARHTGGEPRR</sequence>
<dbReference type="GO" id="GO:0005524">
    <property type="term" value="F:ATP binding"/>
    <property type="evidence" value="ECO:0007669"/>
    <property type="project" value="UniProtKB-KW"/>
</dbReference>
<comment type="similarity">
    <text evidence="9">Belongs to the ABC transporter superfamily. Lipid exporter (TC 3.A.1.106) family.</text>
</comment>
<dbReference type="Pfam" id="PF00664">
    <property type="entry name" value="ABC_membrane"/>
    <property type="match status" value="1"/>
</dbReference>
<evidence type="ECO:0000256" key="10">
    <source>
        <dbReference type="SAM" id="Phobius"/>
    </source>
</evidence>
<keyword evidence="5" id="KW-0547">Nucleotide-binding</keyword>
<evidence type="ECO:0000256" key="4">
    <source>
        <dbReference type="ARBA" id="ARBA00022692"/>
    </source>
</evidence>
<feature type="transmembrane region" description="Helical" evidence="10">
    <location>
        <begin position="175"/>
        <end position="197"/>
    </location>
</feature>
<dbReference type="PANTHER" id="PTHR24221:SF654">
    <property type="entry name" value="ATP-BINDING CASSETTE SUB-FAMILY B MEMBER 6"/>
    <property type="match status" value="1"/>
</dbReference>
<keyword evidence="6 13" id="KW-0067">ATP-binding</keyword>
<dbReference type="FunFam" id="3.40.50.300:FF:000299">
    <property type="entry name" value="ABC transporter ATP-binding protein/permease"/>
    <property type="match status" value="1"/>
</dbReference>